<evidence type="ECO:0000256" key="6">
    <source>
        <dbReference type="PROSITE-ProRule" id="PRU10141"/>
    </source>
</evidence>
<dbReference type="InterPro" id="IPR058031">
    <property type="entry name" value="AAA_lid_NorR"/>
</dbReference>
<evidence type="ECO:0000256" key="4">
    <source>
        <dbReference type="ARBA" id="ARBA00023125"/>
    </source>
</evidence>
<evidence type="ECO:0000256" key="7">
    <source>
        <dbReference type="SAM" id="MobiDB-lite"/>
    </source>
</evidence>
<reference evidence="10 11" key="1">
    <citation type="journal article" date="2019" name="Nat. Microbiol.">
        <title>Mediterranean grassland soil C-N compound turnover is dependent on rainfall and depth, and is mediated by genomically divergent microorganisms.</title>
        <authorList>
            <person name="Diamond S."/>
            <person name="Andeer P.F."/>
            <person name="Li Z."/>
            <person name="Crits-Christoph A."/>
            <person name="Burstein D."/>
            <person name="Anantharaman K."/>
            <person name="Lane K.R."/>
            <person name="Thomas B.C."/>
            <person name="Pan C."/>
            <person name="Northen T.R."/>
            <person name="Banfield J.F."/>
        </authorList>
    </citation>
    <scope>NUCLEOTIDE SEQUENCE [LARGE SCALE GENOMIC DNA]</scope>
    <source>
        <strain evidence="10">WS_2</strain>
    </source>
</reference>
<dbReference type="AlphaFoldDB" id="A0A538SM65"/>
<dbReference type="SMART" id="SM00065">
    <property type="entry name" value="GAF"/>
    <property type="match status" value="1"/>
</dbReference>
<feature type="region of interest" description="Disordered" evidence="7">
    <location>
        <begin position="436"/>
        <end position="500"/>
    </location>
</feature>
<dbReference type="PANTHER" id="PTHR32071">
    <property type="entry name" value="TRANSCRIPTIONAL REGULATORY PROTEIN"/>
    <property type="match status" value="1"/>
</dbReference>
<evidence type="ECO:0000256" key="2">
    <source>
        <dbReference type="ARBA" id="ARBA00022840"/>
    </source>
</evidence>
<feature type="domain" description="Sigma-54 factor interaction" evidence="9">
    <location>
        <begin position="184"/>
        <end position="412"/>
    </location>
</feature>
<keyword evidence="4" id="KW-0238">DNA-binding</keyword>
<dbReference type="InterPro" id="IPR003018">
    <property type="entry name" value="GAF"/>
</dbReference>
<feature type="binding site" evidence="6">
    <location>
        <position position="540"/>
    </location>
    <ligand>
        <name>ATP</name>
        <dbReference type="ChEBI" id="CHEBI:30616"/>
    </ligand>
</feature>
<protein>
    <submittedName>
        <fullName evidence="10">GAF domain-containing protein</fullName>
    </submittedName>
</protein>
<keyword evidence="3" id="KW-0805">Transcription regulation</keyword>
<feature type="compositionally biased region" description="Low complexity" evidence="7">
    <location>
        <begin position="436"/>
        <end position="468"/>
    </location>
</feature>
<sequence>RQVAEPTDVLKTILEQAVSRTGAERGLFVEVADGGQLEYRVLHGFTPGHFQGDAGRFSRSLFARVLETGDDVLLPSITDDPAFGGVESVLQLRKASVLCMPIRTSGAIAALVHLEHKQAGHFTAGHRELLRTLLEVAGPVLEALQAGRAVIRERDRLHANETRLRSEAEESRRQLASDWSFGRFVGRSAPVRELEAMVRKVAATGFPVLLLGETGTGKGILARVIHSIGPRAQQPFVTVFCPSLEKGMVEAELFGHRRGAFTGAVADRMGKVRAADEGTLFLDEIGELPLEIQPKLLRLLQEQTYEPLGDVKERRADVRVIAATNRDLECEVAEGRFRRDLFERLNYVPVRVPPLRERLEDLPLLMRHALDQDEAGRWIELAPEAERALAGLDFAWPGNVRHLEQLAARLSMRGGSGPVDARELLALIDRGRDALPSGARMPSAAGSSRRSGSIPTSRAPSWPAVSRSASRRSTRSCASTGSRKADGPMPASRTPPDAERFIPGRVLADRYRVVERVGAGGMGEVYRAIDLKLGQPVALKFLPQELSEDPTRLKALFEEVRLARQVSHPHVCRVHDIEEMDGLYFLSMEFVDGEDLARARRAAPRSQAGQHHDRWARQRAHHGLRGRAAPDGGERSRDPHRHPGLHGARVPGRRPCAHGPERRVQPRPGPVRAVHGEARLRRREPDGDRP</sequence>
<dbReference type="InterPro" id="IPR000719">
    <property type="entry name" value="Prot_kinase_dom"/>
</dbReference>
<dbReference type="SUPFAM" id="SSF56112">
    <property type="entry name" value="Protein kinase-like (PK-like)"/>
    <property type="match status" value="1"/>
</dbReference>
<organism evidence="10 11">
    <name type="scientific">Eiseniibacteriota bacterium</name>
    <dbReference type="NCBI Taxonomy" id="2212470"/>
    <lineage>
        <taxon>Bacteria</taxon>
        <taxon>Candidatus Eiseniibacteriota</taxon>
    </lineage>
</organism>
<dbReference type="SMART" id="SM00220">
    <property type="entry name" value="S_TKc"/>
    <property type="match status" value="1"/>
</dbReference>
<dbReference type="PROSITE" id="PS50045">
    <property type="entry name" value="SIGMA54_INTERACT_4"/>
    <property type="match status" value="1"/>
</dbReference>
<dbReference type="InterPro" id="IPR011009">
    <property type="entry name" value="Kinase-like_dom_sf"/>
</dbReference>
<evidence type="ECO:0000259" key="9">
    <source>
        <dbReference type="PROSITE" id="PS50045"/>
    </source>
</evidence>
<dbReference type="Proteomes" id="UP000317716">
    <property type="component" value="Unassembled WGS sequence"/>
</dbReference>
<dbReference type="Gene3D" id="3.30.200.20">
    <property type="entry name" value="Phosphorylase Kinase, domain 1"/>
    <property type="match status" value="1"/>
</dbReference>
<evidence type="ECO:0000259" key="8">
    <source>
        <dbReference type="PROSITE" id="PS50011"/>
    </source>
</evidence>
<dbReference type="GO" id="GO:0004672">
    <property type="term" value="F:protein kinase activity"/>
    <property type="evidence" value="ECO:0007669"/>
    <property type="project" value="InterPro"/>
</dbReference>
<dbReference type="InterPro" id="IPR025943">
    <property type="entry name" value="Sigma_54_int_dom_ATP-bd_2"/>
</dbReference>
<dbReference type="GO" id="GO:0006355">
    <property type="term" value="P:regulation of DNA-templated transcription"/>
    <property type="evidence" value="ECO:0007669"/>
    <property type="project" value="InterPro"/>
</dbReference>
<keyword evidence="2 6" id="KW-0067">ATP-binding</keyword>
<gene>
    <name evidence="10" type="ORF">E6K72_09065</name>
</gene>
<dbReference type="InterPro" id="IPR003593">
    <property type="entry name" value="AAA+_ATPase"/>
</dbReference>
<dbReference type="PROSITE" id="PS00107">
    <property type="entry name" value="PROTEIN_KINASE_ATP"/>
    <property type="match status" value="1"/>
</dbReference>
<dbReference type="Gene3D" id="1.10.8.60">
    <property type="match status" value="1"/>
</dbReference>
<dbReference type="FunFam" id="3.40.50.300:FF:000006">
    <property type="entry name" value="DNA-binding transcriptional regulator NtrC"/>
    <property type="match status" value="1"/>
</dbReference>
<dbReference type="Gene3D" id="3.30.450.40">
    <property type="match status" value="1"/>
</dbReference>
<dbReference type="EMBL" id="VBOS01000321">
    <property type="protein sequence ID" value="TMQ52466.1"/>
    <property type="molecule type" value="Genomic_DNA"/>
</dbReference>
<dbReference type="InterPro" id="IPR017441">
    <property type="entry name" value="Protein_kinase_ATP_BS"/>
</dbReference>
<feature type="compositionally biased region" description="Basic and acidic residues" evidence="7">
    <location>
        <begin position="674"/>
        <end position="690"/>
    </location>
</feature>
<dbReference type="GO" id="GO:0003677">
    <property type="term" value="F:DNA binding"/>
    <property type="evidence" value="ECO:0007669"/>
    <property type="project" value="UniProtKB-KW"/>
</dbReference>
<name>A0A538SM65_UNCEI</name>
<keyword evidence="1 6" id="KW-0547">Nucleotide-binding</keyword>
<accession>A0A538SM65</accession>
<dbReference type="SMART" id="SM00382">
    <property type="entry name" value="AAA"/>
    <property type="match status" value="1"/>
</dbReference>
<dbReference type="PROSITE" id="PS50011">
    <property type="entry name" value="PROTEIN_KINASE_DOM"/>
    <property type="match status" value="1"/>
</dbReference>
<feature type="region of interest" description="Disordered" evidence="7">
    <location>
        <begin position="601"/>
        <end position="690"/>
    </location>
</feature>
<dbReference type="InterPro" id="IPR025662">
    <property type="entry name" value="Sigma_54_int_dom_ATP-bd_1"/>
</dbReference>
<dbReference type="Pfam" id="PF00158">
    <property type="entry name" value="Sigma54_activat"/>
    <property type="match status" value="1"/>
</dbReference>
<comment type="caution">
    <text evidence="10">The sequence shown here is derived from an EMBL/GenBank/DDBJ whole genome shotgun (WGS) entry which is preliminary data.</text>
</comment>
<dbReference type="GO" id="GO:0005524">
    <property type="term" value="F:ATP binding"/>
    <property type="evidence" value="ECO:0007669"/>
    <property type="project" value="UniProtKB-UniRule"/>
</dbReference>
<feature type="non-terminal residue" evidence="10">
    <location>
        <position position="1"/>
    </location>
</feature>
<evidence type="ECO:0000313" key="11">
    <source>
        <dbReference type="Proteomes" id="UP000317716"/>
    </source>
</evidence>
<dbReference type="CDD" id="cd00009">
    <property type="entry name" value="AAA"/>
    <property type="match status" value="1"/>
</dbReference>
<evidence type="ECO:0000256" key="1">
    <source>
        <dbReference type="ARBA" id="ARBA00022741"/>
    </source>
</evidence>
<dbReference type="Pfam" id="PF25601">
    <property type="entry name" value="AAA_lid_14"/>
    <property type="match status" value="1"/>
</dbReference>
<proteinExistence type="predicted"/>
<evidence type="ECO:0000313" key="10">
    <source>
        <dbReference type="EMBL" id="TMQ52466.1"/>
    </source>
</evidence>
<evidence type="ECO:0000256" key="5">
    <source>
        <dbReference type="ARBA" id="ARBA00023163"/>
    </source>
</evidence>
<dbReference type="PROSITE" id="PS00676">
    <property type="entry name" value="SIGMA54_INTERACT_2"/>
    <property type="match status" value="1"/>
</dbReference>
<dbReference type="InterPro" id="IPR002078">
    <property type="entry name" value="Sigma_54_int"/>
</dbReference>
<dbReference type="Gene3D" id="3.40.50.300">
    <property type="entry name" value="P-loop containing nucleotide triphosphate hydrolases"/>
    <property type="match status" value="1"/>
</dbReference>
<dbReference type="PROSITE" id="PS00675">
    <property type="entry name" value="SIGMA54_INTERACT_1"/>
    <property type="match status" value="1"/>
</dbReference>
<dbReference type="InterPro" id="IPR027417">
    <property type="entry name" value="P-loop_NTPase"/>
</dbReference>
<feature type="domain" description="Protein kinase" evidence="8">
    <location>
        <begin position="511"/>
        <end position="690"/>
    </location>
</feature>
<dbReference type="SUPFAM" id="SSF55781">
    <property type="entry name" value="GAF domain-like"/>
    <property type="match status" value="1"/>
</dbReference>
<dbReference type="Pfam" id="PF00069">
    <property type="entry name" value="Pkinase"/>
    <property type="match status" value="1"/>
</dbReference>
<keyword evidence="5" id="KW-0804">Transcription</keyword>
<evidence type="ECO:0000256" key="3">
    <source>
        <dbReference type="ARBA" id="ARBA00023015"/>
    </source>
</evidence>
<dbReference type="InterPro" id="IPR029016">
    <property type="entry name" value="GAF-like_dom_sf"/>
</dbReference>
<dbReference type="SUPFAM" id="SSF52540">
    <property type="entry name" value="P-loop containing nucleoside triphosphate hydrolases"/>
    <property type="match status" value="1"/>
</dbReference>
<dbReference type="Pfam" id="PF13185">
    <property type="entry name" value="GAF_2"/>
    <property type="match status" value="1"/>
</dbReference>